<dbReference type="Proteomes" id="UP000645828">
    <property type="component" value="Unassembled WGS sequence"/>
</dbReference>
<feature type="compositionally biased region" description="Low complexity" evidence="1">
    <location>
        <begin position="95"/>
        <end position="109"/>
    </location>
</feature>
<gene>
    <name evidence="2" type="ORF">NYPRO_LOCUS21323</name>
</gene>
<feature type="region of interest" description="Disordered" evidence="1">
    <location>
        <begin position="1"/>
        <end position="234"/>
    </location>
</feature>
<evidence type="ECO:0000313" key="2">
    <source>
        <dbReference type="EMBL" id="CAD7688530.1"/>
    </source>
</evidence>
<feature type="compositionally biased region" description="Pro residues" evidence="1">
    <location>
        <begin position="131"/>
        <end position="141"/>
    </location>
</feature>
<evidence type="ECO:0000313" key="3">
    <source>
        <dbReference type="Proteomes" id="UP000645828"/>
    </source>
</evidence>
<reference evidence="2" key="1">
    <citation type="submission" date="2020-12" db="EMBL/GenBank/DDBJ databases">
        <authorList>
            <consortium name="Molecular Ecology Group"/>
        </authorList>
    </citation>
    <scope>NUCLEOTIDE SEQUENCE</scope>
    <source>
        <strain evidence="2">TBG_1078</strain>
    </source>
</reference>
<proteinExistence type="predicted"/>
<feature type="compositionally biased region" description="Basic and acidic residues" evidence="1">
    <location>
        <begin position="13"/>
        <end position="29"/>
    </location>
</feature>
<dbReference type="AlphaFoldDB" id="A0A811ZIP2"/>
<organism evidence="2 3">
    <name type="scientific">Nyctereutes procyonoides</name>
    <name type="common">Raccoon dog</name>
    <name type="synonym">Canis procyonoides</name>
    <dbReference type="NCBI Taxonomy" id="34880"/>
    <lineage>
        <taxon>Eukaryota</taxon>
        <taxon>Metazoa</taxon>
        <taxon>Chordata</taxon>
        <taxon>Craniata</taxon>
        <taxon>Vertebrata</taxon>
        <taxon>Euteleostomi</taxon>
        <taxon>Mammalia</taxon>
        <taxon>Eutheria</taxon>
        <taxon>Laurasiatheria</taxon>
        <taxon>Carnivora</taxon>
        <taxon>Caniformia</taxon>
        <taxon>Canidae</taxon>
        <taxon>Nyctereutes</taxon>
    </lineage>
</organism>
<sequence>MPPLAASAKVSKRQQEKELAKVTIKKEDLELTVTETFPSRPAPPFPPRSEAPNSPGRRRPFPPPPASPSWPRPPARQPRGGRPTGRGGLVYGRTAQARSPGAPGAAGRPQAPPPGAASGRPQGGAGEAVGRPPPPPPPAPPVSRRRGGAAVASAEVTWSGRRSPEERGERAAPPYTVGTWGAPAPCLGGRRGLPEAGGPLPRATRTTPGDPSAPPRATFREDESPSGGAHLSHQPPRIVHNCLCQCCSKCLSVRKALPP</sequence>
<protein>
    <submittedName>
        <fullName evidence="2">(raccoon dog) hypothetical protein</fullName>
    </submittedName>
</protein>
<comment type="caution">
    <text evidence="2">The sequence shown here is derived from an EMBL/GenBank/DDBJ whole genome shotgun (WGS) entry which is preliminary data.</text>
</comment>
<evidence type="ECO:0000256" key="1">
    <source>
        <dbReference type="SAM" id="MobiDB-lite"/>
    </source>
</evidence>
<dbReference type="EMBL" id="CAJHUB010000768">
    <property type="protein sequence ID" value="CAD7688530.1"/>
    <property type="molecule type" value="Genomic_DNA"/>
</dbReference>
<feature type="compositionally biased region" description="Pro residues" evidence="1">
    <location>
        <begin position="40"/>
        <end position="49"/>
    </location>
</feature>
<name>A0A811ZIP2_NYCPR</name>
<keyword evidence="3" id="KW-1185">Reference proteome</keyword>
<accession>A0A811ZIP2</accession>
<feature type="compositionally biased region" description="Pro residues" evidence="1">
    <location>
        <begin position="61"/>
        <end position="76"/>
    </location>
</feature>